<dbReference type="PROSITE" id="PS00906">
    <property type="entry name" value="UROD_1"/>
    <property type="match status" value="1"/>
</dbReference>
<comment type="subunit">
    <text evidence="7">Homodimer.</text>
</comment>
<dbReference type="InterPro" id="IPR038071">
    <property type="entry name" value="UROD/MetE-like_sf"/>
</dbReference>
<feature type="binding site" evidence="7">
    <location>
        <position position="170"/>
    </location>
    <ligand>
        <name>substrate</name>
    </ligand>
</feature>
<evidence type="ECO:0000313" key="13">
    <source>
        <dbReference type="EMBL" id="RXZ30639.1"/>
    </source>
</evidence>
<comment type="similarity">
    <text evidence="2 7 9">Belongs to the uroporphyrinogen decarboxylase family.</text>
</comment>
<feature type="domain" description="Uroporphyrinogen decarboxylase (URO-D)" evidence="11">
    <location>
        <begin position="115"/>
        <end position="124"/>
    </location>
</feature>
<dbReference type="PANTHER" id="PTHR21091:SF169">
    <property type="entry name" value="UROPORPHYRINOGEN DECARBOXYLASE"/>
    <property type="match status" value="1"/>
</dbReference>
<dbReference type="NCBIfam" id="TIGR01464">
    <property type="entry name" value="hemE"/>
    <property type="match status" value="1"/>
</dbReference>
<protein>
    <recommendedName>
        <fullName evidence="3 7">Uroporphyrinogen decarboxylase</fullName>
        <shortName evidence="7">UPD</shortName>
        <shortName evidence="7">URO-D</shortName>
        <ecNumber evidence="3 7">4.1.1.37</ecNumber>
    </recommendedName>
</protein>
<dbReference type="HAMAP" id="MF_00218">
    <property type="entry name" value="URO_D"/>
    <property type="match status" value="1"/>
</dbReference>
<evidence type="ECO:0000256" key="10">
    <source>
        <dbReference type="SAM" id="MobiDB-lite"/>
    </source>
</evidence>
<feature type="binding site" evidence="7">
    <location>
        <begin position="120"/>
        <end position="124"/>
    </location>
    <ligand>
        <name>substrate</name>
    </ligand>
</feature>
<keyword evidence="4 7" id="KW-0210">Decarboxylase</keyword>
<dbReference type="GO" id="GO:0005829">
    <property type="term" value="C:cytosol"/>
    <property type="evidence" value="ECO:0007669"/>
    <property type="project" value="TreeGrafter"/>
</dbReference>
<dbReference type="PANTHER" id="PTHR21091">
    <property type="entry name" value="METHYLTETRAHYDROFOLATE:HOMOCYSTEINE METHYLTRANSFERASE RELATED"/>
    <property type="match status" value="1"/>
</dbReference>
<evidence type="ECO:0000256" key="9">
    <source>
        <dbReference type="RuleBase" id="RU004169"/>
    </source>
</evidence>
<comment type="caution">
    <text evidence="7">Lacks conserved residue(s) required for the propagation of feature annotation.</text>
</comment>
<evidence type="ECO:0000256" key="7">
    <source>
        <dbReference type="HAMAP-Rule" id="MF_00218"/>
    </source>
</evidence>
<feature type="binding site" evidence="7">
    <location>
        <position position="415"/>
    </location>
    <ligand>
        <name>substrate</name>
    </ligand>
</feature>
<dbReference type="GO" id="GO:0019353">
    <property type="term" value="P:protoporphyrinogen IX biosynthetic process from glutamate"/>
    <property type="evidence" value="ECO:0007669"/>
    <property type="project" value="TreeGrafter"/>
</dbReference>
<dbReference type="CDD" id="cd00717">
    <property type="entry name" value="URO-D"/>
    <property type="match status" value="1"/>
</dbReference>
<feature type="binding site" evidence="7">
    <location>
        <position position="299"/>
    </location>
    <ligand>
        <name>substrate</name>
    </ligand>
</feature>
<evidence type="ECO:0000256" key="4">
    <source>
        <dbReference type="ARBA" id="ARBA00022793"/>
    </source>
</evidence>
<evidence type="ECO:0000259" key="12">
    <source>
        <dbReference type="PROSITE" id="PS00907"/>
    </source>
</evidence>
<keyword evidence="14" id="KW-1185">Reference proteome</keyword>
<proteinExistence type="inferred from homology"/>
<reference evidence="13 14" key="1">
    <citation type="submission" date="2019-01" db="EMBL/GenBank/DDBJ databases">
        <title>Sphingomonas mucosissima sp. nov. and Sphingomonas desiccabilis sp. nov., from biological soil crusts in the Colorado Plateau, USA.</title>
        <authorList>
            <person name="Zhu D."/>
        </authorList>
    </citation>
    <scope>NUCLEOTIDE SEQUENCE [LARGE SCALE GENOMIC DNA]</scope>
    <source>
        <strain evidence="13 14">CP1D</strain>
    </source>
</reference>
<dbReference type="EC" id="4.1.1.37" evidence="3 7"/>
<dbReference type="Gene3D" id="3.20.20.210">
    <property type="match status" value="1"/>
</dbReference>
<evidence type="ECO:0000256" key="1">
    <source>
        <dbReference type="ARBA" id="ARBA00004804"/>
    </source>
</evidence>
<sequence>MGISASATRTRGQAARSVHIPPDSSTAASTAAGSITSLWITWIGESESEGVRESAHVKLLAIWGWRHKPQHPHANNLHLLHSLNLLFCRGTTLTQIPTPKPLLETLRGTRQAVPPLWLMRQAGRYLPEYRALRAEKGGFLDLVNDSEAAAEVTLQPLRRFGFDGSILFSDILVVPNALGQDLWFETGEGPRLAPKIDRATLASLQPAPERLEPVYGTVRRVKAALDPAVTFLGFAGAPWTVATYMIAGQGSREQAEARRLAYLDPELMTALLDRIVGLTIDYLSAQIDAGVDAVQLFDSWAGSLSPEQFERWVIAPTTRIVEAVKARHPDTPIIGFPKGAGGKLVAYAEATGVDAVGLDETVDPVWANAALPRDLPVQGNLDPLALIAGGETLDRAVDRILAAFADRPHIFNLGHGIQQDTPIAHVEQLVARVRRSQA</sequence>
<evidence type="ECO:0000256" key="3">
    <source>
        <dbReference type="ARBA" id="ARBA00012288"/>
    </source>
</evidence>
<comment type="catalytic activity">
    <reaction evidence="7 8">
        <text>uroporphyrinogen III + 4 H(+) = coproporphyrinogen III + 4 CO2</text>
        <dbReference type="Rhea" id="RHEA:19865"/>
        <dbReference type="ChEBI" id="CHEBI:15378"/>
        <dbReference type="ChEBI" id="CHEBI:16526"/>
        <dbReference type="ChEBI" id="CHEBI:57308"/>
        <dbReference type="ChEBI" id="CHEBI:57309"/>
        <dbReference type="EC" id="4.1.1.37"/>
    </reaction>
</comment>
<dbReference type="InterPro" id="IPR006361">
    <property type="entry name" value="Uroporphyrinogen_deCO2ase_HemE"/>
</dbReference>
<comment type="function">
    <text evidence="7">Catalyzes the decarboxylation of four acetate groups of uroporphyrinogen-III to yield coproporphyrinogen-III.</text>
</comment>
<feature type="region of interest" description="Disordered" evidence="10">
    <location>
        <begin position="1"/>
        <end position="29"/>
    </location>
</feature>
<feature type="binding site" evidence="7">
    <location>
        <position position="244"/>
    </location>
    <ligand>
        <name>substrate</name>
    </ligand>
</feature>
<feature type="site" description="Transition state stabilizer" evidence="7">
    <location>
        <position position="170"/>
    </location>
</feature>
<evidence type="ECO:0000256" key="6">
    <source>
        <dbReference type="ARBA" id="ARBA00023244"/>
    </source>
</evidence>
<dbReference type="OrthoDB" id="9806656at2"/>
<dbReference type="Pfam" id="PF01208">
    <property type="entry name" value="URO-D"/>
    <property type="match status" value="1"/>
</dbReference>
<accession>A0A4Q2IN07</accession>
<keyword evidence="7" id="KW-0963">Cytoplasm</keyword>
<comment type="pathway">
    <text evidence="1 7 8">Porphyrin-containing compound metabolism; protoporphyrin-IX biosynthesis; coproporphyrinogen-III from 5-aminolevulinate: step 4/4.</text>
</comment>
<feature type="compositionally biased region" description="Polar residues" evidence="10">
    <location>
        <begin position="1"/>
        <end position="11"/>
    </location>
</feature>
<evidence type="ECO:0000313" key="14">
    <source>
        <dbReference type="Proteomes" id="UP000292347"/>
    </source>
</evidence>
<keyword evidence="6 7" id="KW-0627">Porphyrin biosynthesis</keyword>
<dbReference type="GO" id="GO:0004853">
    <property type="term" value="F:uroporphyrinogen decarboxylase activity"/>
    <property type="evidence" value="ECO:0007669"/>
    <property type="project" value="UniProtKB-UniRule"/>
</dbReference>
<evidence type="ECO:0000256" key="8">
    <source>
        <dbReference type="RuleBase" id="RU000554"/>
    </source>
</evidence>
<dbReference type="AlphaFoldDB" id="A0A4Q2IN07"/>
<dbReference type="PROSITE" id="PS00907">
    <property type="entry name" value="UROD_2"/>
    <property type="match status" value="1"/>
</dbReference>
<dbReference type="InterPro" id="IPR000257">
    <property type="entry name" value="Uroporphyrinogen_deCOase"/>
</dbReference>
<comment type="caution">
    <text evidence="13">The sequence shown here is derived from an EMBL/GenBank/DDBJ whole genome shotgun (WGS) entry which is preliminary data.</text>
</comment>
<comment type="subcellular location">
    <subcellularLocation>
        <location evidence="7">Cytoplasm</location>
    </subcellularLocation>
</comment>
<keyword evidence="5 7" id="KW-0456">Lyase</keyword>
<evidence type="ECO:0000259" key="11">
    <source>
        <dbReference type="PROSITE" id="PS00906"/>
    </source>
</evidence>
<evidence type="ECO:0000256" key="2">
    <source>
        <dbReference type="ARBA" id="ARBA00009935"/>
    </source>
</evidence>
<name>A0A4Q2IN07_9SPHN</name>
<dbReference type="Proteomes" id="UP000292347">
    <property type="component" value="Unassembled WGS sequence"/>
</dbReference>
<feature type="domain" description="Uroporphyrinogen decarboxylase (URO-D)" evidence="12">
    <location>
        <begin position="232"/>
        <end position="248"/>
    </location>
</feature>
<dbReference type="EMBL" id="SDPT01000003">
    <property type="protein sequence ID" value="RXZ30639.1"/>
    <property type="molecule type" value="Genomic_DNA"/>
</dbReference>
<dbReference type="SUPFAM" id="SSF51726">
    <property type="entry name" value="UROD/MetE-like"/>
    <property type="match status" value="1"/>
</dbReference>
<evidence type="ECO:0000256" key="5">
    <source>
        <dbReference type="ARBA" id="ARBA00023239"/>
    </source>
</evidence>
<dbReference type="UniPathway" id="UPA00251">
    <property type="reaction ID" value="UER00321"/>
</dbReference>
<gene>
    <name evidence="7" type="primary">hemE</name>
    <name evidence="13" type="ORF">EO081_14155</name>
</gene>
<organism evidence="13 14">
    <name type="scientific">Sphingomonas desiccabilis</name>
    <dbReference type="NCBI Taxonomy" id="429134"/>
    <lineage>
        <taxon>Bacteria</taxon>
        <taxon>Pseudomonadati</taxon>
        <taxon>Pseudomonadota</taxon>
        <taxon>Alphaproteobacteria</taxon>
        <taxon>Sphingomonadales</taxon>
        <taxon>Sphingomonadaceae</taxon>
        <taxon>Sphingomonas</taxon>
    </lineage>
</organism>